<sequence length="205" mass="23261">MCVKDLIRMFEQMSADKPALQTVVPVTGNNMLTVKEPSVACLEATKEKEESGCEQELDINKFARKVPTPRLTGVQWLNLRGFAHQIKMKRVAEKNKKEGRPPPDPFENESGYCTFIRNMKEKIKQKGKECKTVIRDRCCSDTYSDLDALVKEAYSVQSADNVQTATAGNDKFDEHCNCKLMKEPLMYRFIRKVNEIVGKVVGCCV</sequence>
<dbReference type="Proteomes" id="UP000011081">
    <property type="component" value="Unassembled WGS sequence"/>
</dbReference>
<gene>
    <name evidence="1" type="ORF">VCUG_01036</name>
</gene>
<accession>L2GV57</accession>
<dbReference type="RefSeq" id="XP_008074056.1">
    <property type="nucleotide sequence ID" value="XM_008075865.1"/>
</dbReference>
<dbReference type="AlphaFoldDB" id="L2GV57"/>
<evidence type="ECO:0000313" key="2">
    <source>
        <dbReference type="Proteomes" id="UP000011081"/>
    </source>
</evidence>
<proteinExistence type="predicted"/>
<reference evidence="2" key="1">
    <citation type="submission" date="2011-03" db="EMBL/GenBank/DDBJ databases">
        <title>The genome sequence of Vavraia culicis strain floridensis.</title>
        <authorList>
            <consortium name="The Broad Institute Genome Sequencing Platform"/>
            <person name="Cuomo C."/>
            <person name="Becnel J."/>
            <person name="Sanscrainte N."/>
            <person name="Young S.K."/>
            <person name="Zeng Q."/>
            <person name="Gargeya S."/>
            <person name="Fitzgerald M."/>
            <person name="Haas B."/>
            <person name="Abouelleil A."/>
            <person name="Alvarado L."/>
            <person name="Arachchi H.M."/>
            <person name="Berlin A."/>
            <person name="Chapman S.B."/>
            <person name="Gearin G."/>
            <person name="Goldberg J."/>
            <person name="Griggs A."/>
            <person name="Gujja S."/>
            <person name="Hansen M."/>
            <person name="Heiman D."/>
            <person name="Howarth C."/>
            <person name="Larimer J."/>
            <person name="Lui A."/>
            <person name="MacDonald P.J.P."/>
            <person name="McCowen C."/>
            <person name="Montmayeur A."/>
            <person name="Murphy C."/>
            <person name="Neiman D."/>
            <person name="Pearson M."/>
            <person name="Priest M."/>
            <person name="Roberts A."/>
            <person name="Saif S."/>
            <person name="Shea T."/>
            <person name="Sisk P."/>
            <person name="Stolte C."/>
            <person name="Sykes S."/>
            <person name="Wortman J."/>
            <person name="Nusbaum C."/>
            <person name="Birren B."/>
        </authorList>
    </citation>
    <scope>NUCLEOTIDE SEQUENCE [LARGE SCALE GENOMIC DNA]</scope>
    <source>
        <strain evidence="2">floridensis</strain>
    </source>
</reference>
<dbReference type="VEuPathDB" id="MicrosporidiaDB:VCUG_01036"/>
<name>L2GV57_VAVCU</name>
<dbReference type="GeneID" id="19878918"/>
<dbReference type="OMA" id="TGVQWLN"/>
<keyword evidence="2" id="KW-1185">Reference proteome</keyword>
<dbReference type="HOGENOM" id="CLU_1278424_0_0_1"/>
<dbReference type="InParanoid" id="L2GV57"/>
<protein>
    <submittedName>
        <fullName evidence="1">Uncharacterized protein</fullName>
    </submittedName>
</protein>
<evidence type="ECO:0000313" key="1">
    <source>
        <dbReference type="EMBL" id="ELA47504.1"/>
    </source>
</evidence>
<organism evidence="1 2">
    <name type="scientific">Vavraia culicis (isolate floridensis)</name>
    <name type="common">Microsporidian parasite</name>
    <dbReference type="NCBI Taxonomy" id="948595"/>
    <lineage>
        <taxon>Eukaryota</taxon>
        <taxon>Fungi</taxon>
        <taxon>Fungi incertae sedis</taxon>
        <taxon>Microsporidia</taxon>
        <taxon>Pleistophoridae</taxon>
        <taxon>Vavraia</taxon>
    </lineage>
</organism>
<dbReference type="OrthoDB" id="10393420at2759"/>
<dbReference type="EMBL" id="GL877417">
    <property type="protein sequence ID" value="ELA47504.1"/>
    <property type="molecule type" value="Genomic_DNA"/>
</dbReference>